<accession>A0A1W1WU70</accession>
<dbReference type="AlphaFoldDB" id="A0A1W1WU70"/>
<keyword evidence="3" id="KW-1185">Reference proteome</keyword>
<dbReference type="STRING" id="1069081.SAMN05660197_1567"/>
<name>A0A1W1WU70_9BACT</name>
<evidence type="ECO:0000313" key="3">
    <source>
        <dbReference type="Proteomes" id="UP000192602"/>
    </source>
</evidence>
<keyword evidence="1" id="KW-1133">Transmembrane helix</keyword>
<organism evidence="2 3">
    <name type="scientific">Nitratiruptor tergarcus DSM 16512</name>
    <dbReference type="NCBI Taxonomy" id="1069081"/>
    <lineage>
        <taxon>Bacteria</taxon>
        <taxon>Pseudomonadati</taxon>
        <taxon>Campylobacterota</taxon>
        <taxon>Epsilonproteobacteria</taxon>
        <taxon>Nautiliales</taxon>
        <taxon>Nitratiruptoraceae</taxon>
        <taxon>Nitratiruptor</taxon>
    </lineage>
</organism>
<evidence type="ECO:0000313" key="2">
    <source>
        <dbReference type="EMBL" id="SMC09745.1"/>
    </source>
</evidence>
<protein>
    <recommendedName>
        <fullName evidence="4">SH3 domain-containing protein</fullName>
    </recommendedName>
</protein>
<sequence>MLYASAILAEWHKIPQTVFLHQIVPVTIRYLNSDAENNVSFTFINEQNVSLRAMQESLIQDELYHYKTLYFKILGMHAKLPDIILTTQNYTTTLQGLPLQVNNLNYPRDFCNVLAKNLYIIQHKSVQFNQHVNLVVMKLEGNLSNLEDFAIPYAQKGEIKEINESFPVAQIIYYAFIPAAINELKMSYFNTDKREFQKLSFPIKVKDEIVSTQSDINPAEDKNKTLKITIFVTLGAVLLLLAFWLRSIFNALLALLAFFYAGYLSMPMQRVCLKENSKIYILPTKNSTIFRINHHRQKYVKLNEVSGYVKIELENNKVGWVKHEDLCQN</sequence>
<reference evidence="3" key="1">
    <citation type="submission" date="2017-04" db="EMBL/GenBank/DDBJ databases">
        <authorList>
            <person name="Varghese N."/>
            <person name="Submissions S."/>
        </authorList>
    </citation>
    <scope>NUCLEOTIDE SEQUENCE [LARGE SCALE GENOMIC DNA]</scope>
    <source>
        <strain evidence="3">DSM 16512</strain>
    </source>
</reference>
<keyword evidence="1" id="KW-0812">Transmembrane</keyword>
<feature type="transmembrane region" description="Helical" evidence="1">
    <location>
        <begin position="251"/>
        <end position="268"/>
    </location>
</feature>
<gene>
    <name evidence="2" type="ORF">SAMN05660197_1567</name>
</gene>
<evidence type="ECO:0008006" key="4">
    <source>
        <dbReference type="Google" id="ProtNLM"/>
    </source>
</evidence>
<proteinExistence type="predicted"/>
<dbReference type="EMBL" id="FWWZ01000001">
    <property type="protein sequence ID" value="SMC09745.1"/>
    <property type="molecule type" value="Genomic_DNA"/>
</dbReference>
<evidence type="ECO:0000256" key="1">
    <source>
        <dbReference type="SAM" id="Phobius"/>
    </source>
</evidence>
<keyword evidence="1" id="KW-0472">Membrane</keyword>
<dbReference type="Proteomes" id="UP000192602">
    <property type="component" value="Unassembled WGS sequence"/>
</dbReference>